<dbReference type="EMBL" id="CP029186">
    <property type="protein sequence ID" value="AWH84049.1"/>
    <property type="molecule type" value="Genomic_DNA"/>
</dbReference>
<dbReference type="Proteomes" id="UP000244929">
    <property type="component" value="Chromosome"/>
</dbReference>
<evidence type="ECO:0000256" key="5">
    <source>
        <dbReference type="ARBA" id="ARBA00023136"/>
    </source>
</evidence>
<dbReference type="InterPro" id="IPR001123">
    <property type="entry name" value="LeuE-type"/>
</dbReference>
<evidence type="ECO:0000256" key="3">
    <source>
        <dbReference type="ARBA" id="ARBA00022692"/>
    </source>
</evidence>
<feature type="transmembrane region" description="Helical" evidence="6">
    <location>
        <begin position="6"/>
        <end position="28"/>
    </location>
</feature>
<dbReference type="GO" id="GO:0006865">
    <property type="term" value="P:amino acid transport"/>
    <property type="evidence" value="ECO:0007669"/>
    <property type="project" value="InterPro"/>
</dbReference>
<dbReference type="AlphaFoldDB" id="A0A2S1QUP3"/>
<sequence>MEILLPLLLGFVMSSIGVALPGLLNMTAAKISLKEGRQRALVFALGASVVVFFQTYIAVSFAKFLNSRPDIIAILEETGLVIFSILTLYFLFIAKKKKIKKGKDIVKLKSRTSNFFLGALLSALNFFPIPYYVFISVSFSAYKYFYFTNLFVSLFVIGVVVGSFSIFYLYIVFFKKLEHKADFFMKNVNYFIGGVTGLVSVLTLIRILRSQ</sequence>
<feature type="transmembrane region" description="Helical" evidence="6">
    <location>
        <begin position="71"/>
        <end position="94"/>
    </location>
</feature>
<keyword evidence="3 6" id="KW-0812">Transmembrane</keyword>
<organism evidence="7 8">
    <name type="scientific">Flavobacterium album</name>
    <dbReference type="NCBI Taxonomy" id="2175091"/>
    <lineage>
        <taxon>Bacteria</taxon>
        <taxon>Pseudomonadati</taxon>
        <taxon>Bacteroidota</taxon>
        <taxon>Flavobacteriia</taxon>
        <taxon>Flavobacteriales</taxon>
        <taxon>Flavobacteriaceae</taxon>
        <taxon>Flavobacterium</taxon>
    </lineage>
</organism>
<proteinExistence type="predicted"/>
<dbReference type="GO" id="GO:0005886">
    <property type="term" value="C:plasma membrane"/>
    <property type="evidence" value="ECO:0007669"/>
    <property type="project" value="UniProtKB-SubCell"/>
</dbReference>
<dbReference type="RefSeq" id="WP_108776759.1">
    <property type="nucleotide sequence ID" value="NZ_CP029186.1"/>
</dbReference>
<name>A0A2S1QUP3_9FLAO</name>
<feature type="transmembrane region" description="Helical" evidence="6">
    <location>
        <begin position="146"/>
        <end position="170"/>
    </location>
</feature>
<evidence type="ECO:0000313" key="7">
    <source>
        <dbReference type="EMBL" id="AWH84049.1"/>
    </source>
</evidence>
<evidence type="ECO:0000256" key="4">
    <source>
        <dbReference type="ARBA" id="ARBA00022989"/>
    </source>
</evidence>
<feature type="transmembrane region" description="Helical" evidence="6">
    <location>
        <begin position="190"/>
        <end position="208"/>
    </location>
</feature>
<keyword evidence="2" id="KW-1003">Cell membrane</keyword>
<protein>
    <submittedName>
        <fullName evidence="7">Lysine transporter LysE</fullName>
    </submittedName>
</protein>
<reference evidence="7 8" key="1">
    <citation type="submission" date="2018-04" db="EMBL/GenBank/DDBJ databases">
        <title>Genome sequencing of Flavobacterium sp. HYN0059.</title>
        <authorList>
            <person name="Yi H."/>
            <person name="Baek C."/>
        </authorList>
    </citation>
    <scope>NUCLEOTIDE SEQUENCE [LARGE SCALE GENOMIC DNA]</scope>
    <source>
        <strain evidence="7 8">HYN0059</strain>
    </source>
</reference>
<evidence type="ECO:0000256" key="1">
    <source>
        <dbReference type="ARBA" id="ARBA00004651"/>
    </source>
</evidence>
<evidence type="ECO:0000256" key="2">
    <source>
        <dbReference type="ARBA" id="ARBA00022475"/>
    </source>
</evidence>
<feature type="transmembrane region" description="Helical" evidence="6">
    <location>
        <begin position="115"/>
        <end position="134"/>
    </location>
</feature>
<evidence type="ECO:0000313" key="8">
    <source>
        <dbReference type="Proteomes" id="UP000244929"/>
    </source>
</evidence>
<gene>
    <name evidence="7" type="ORF">HYN59_02500</name>
</gene>
<comment type="subcellular location">
    <subcellularLocation>
        <location evidence="1">Cell membrane</location>
        <topology evidence="1">Multi-pass membrane protein</topology>
    </subcellularLocation>
</comment>
<dbReference type="OrthoDB" id="1451945at2"/>
<evidence type="ECO:0000256" key="6">
    <source>
        <dbReference type="SAM" id="Phobius"/>
    </source>
</evidence>
<dbReference type="Pfam" id="PF01810">
    <property type="entry name" value="LysE"/>
    <property type="match status" value="1"/>
</dbReference>
<keyword evidence="8" id="KW-1185">Reference proteome</keyword>
<dbReference type="KEGG" id="falb:HYN59_02500"/>
<accession>A0A2S1QUP3</accession>
<feature type="transmembrane region" description="Helical" evidence="6">
    <location>
        <begin position="40"/>
        <end position="59"/>
    </location>
</feature>
<keyword evidence="4 6" id="KW-1133">Transmembrane helix</keyword>
<keyword evidence="5 6" id="KW-0472">Membrane</keyword>